<dbReference type="AlphaFoldDB" id="A0AAV7YJU7"/>
<dbReference type="SUPFAM" id="SSF74924">
    <property type="entry name" value="Cap-Gly domain"/>
    <property type="match status" value="1"/>
</dbReference>
<keyword evidence="3" id="KW-0175">Coiled coil</keyword>
<dbReference type="InterPro" id="IPR008937">
    <property type="entry name" value="Ras-like_GEF"/>
</dbReference>
<proteinExistence type="predicted"/>
<dbReference type="InterPro" id="IPR019804">
    <property type="entry name" value="Ras_G-nucl-exch_fac_CS"/>
</dbReference>
<dbReference type="SMART" id="SM00147">
    <property type="entry name" value="RasGEF"/>
    <property type="match status" value="1"/>
</dbReference>
<dbReference type="InterPro" id="IPR000651">
    <property type="entry name" value="Ras-like_Gua-exchang_fac_N"/>
</dbReference>
<evidence type="ECO:0000313" key="8">
    <source>
        <dbReference type="Proteomes" id="UP001146793"/>
    </source>
</evidence>
<gene>
    <name evidence="7" type="ORF">M0812_25854</name>
</gene>
<dbReference type="InterPro" id="IPR023578">
    <property type="entry name" value="Ras_GEF_dom_sf"/>
</dbReference>
<protein>
    <submittedName>
        <fullName evidence="7">Ras guanine nucleotide exchange factor a</fullName>
    </submittedName>
</protein>
<dbReference type="PROSITE" id="PS00720">
    <property type="entry name" value="RASGEF"/>
    <property type="match status" value="1"/>
</dbReference>
<keyword evidence="1 2" id="KW-0344">Guanine-nucleotide releasing factor</keyword>
<dbReference type="PANTHER" id="PTHR23113:SF366">
    <property type="entry name" value="RAS GUANINE NUCLEOTIDE EXCHANGE FACTOR R"/>
    <property type="match status" value="1"/>
</dbReference>
<dbReference type="GO" id="GO:0007265">
    <property type="term" value="P:Ras protein signal transduction"/>
    <property type="evidence" value="ECO:0007669"/>
    <property type="project" value="TreeGrafter"/>
</dbReference>
<evidence type="ECO:0000256" key="4">
    <source>
        <dbReference type="SAM" id="MobiDB-lite"/>
    </source>
</evidence>
<dbReference type="EMBL" id="JANTQA010000060">
    <property type="protein sequence ID" value="KAJ3428222.1"/>
    <property type="molecule type" value="Genomic_DNA"/>
</dbReference>
<organism evidence="7 8">
    <name type="scientific">Anaeramoeba flamelloides</name>
    <dbReference type="NCBI Taxonomy" id="1746091"/>
    <lineage>
        <taxon>Eukaryota</taxon>
        <taxon>Metamonada</taxon>
        <taxon>Anaeramoebidae</taxon>
        <taxon>Anaeramoeba</taxon>
    </lineage>
</organism>
<dbReference type="InterPro" id="IPR001895">
    <property type="entry name" value="RASGEF_cat_dom"/>
</dbReference>
<dbReference type="PANTHER" id="PTHR23113">
    <property type="entry name" value="GUANINE NUCLEOTIDE EXCHANGE FACTOR"/>
    <property type="match status" value="1"/>
</dbReference>
<dbReference type="InterPro" id="IPR036859">
    <property type="entry name" value="CAP-Gly_dom_sf"/>
</dbReference>
<dbReference type="GO" id="GO:0005085">
    <property type="term" value="F:guanyl-nucleotide exchange factor activity"/>
    <property type="evidence" value="ECO:0007669"/>
    <property type="project" value="UniProtKB-KW"/>
</dbReference>
<evidence type="ECO:0000256" key="1">
    <source>
        <dbReference type="ARBA" id="ARBA00022658"/>
    </source>
</evidence>
<dbReference type="InterPro" id="IPR036964">
    <property type="entry name" value="RASGEF_cat_dom_sf"/>
</dbReference>
<accession>A0AAV7YJU7</accession>
<sequence length="1036" mass="121594">MTSSEIQVGSKIKYLGCVGVVKYIGPTTISEKIWYGIEFEEKIGDSNGTIGEIAHFKGKEDYCKFLSKKELKLSSKKKSHPETATKKKKIPNNHQVTRHQSYDQTTFLSTSTSKPLRSVSKENLTLQTGTKHKHKQKQKKTKNKKMKESLKKLSSHPSFDSEFVPVNPPQKKTIKKIRSPRSPRQRSQSVRRKNSESKSKNSWKMYSPQGFDQNRHQTEKQRKQLEVEYEKKDLNTICSDLRKLNKKIERKTQNQQMLTLQISSYDQSIHELNSDSTEVSEENLRVLDQNEEQQLKEILLEIQQLKNEEKEIDLEEKKAQEELIQFRTQLSQISNDELANQVVRKKQDVMKSTHFYQELNETNENLEKETQIKSESISTIKESQQIEIDDLQKKIKLMNLEIKKAEEREKNFGKINLQSKRSIGQLEKKLSQLKDHMKILKKRIFDLEIGKDEHSTRMDAVLEFRDKVDRSDWKHRLIKKNPEIMDLRERINPLQRAISFSKYYSGSKVQLKEHLTKRVINQLIMQHLEFENKTKMRKMIEEVTLAPYNSVRLNDSRLLTLLRISLREIENLFDLLMDNVSKDPNEPNKEEIKNLLETKIDDLGLEMVADENVLNIWEEPEDNPKNIIYDTGEDPKKKIDKNARIFDIIHCANINKLVEKLTNNQTEVRFRDAFIMTYQSFMKPEYLLSKLKERYNVPPKKRDQTERDWVIKRDMIQVRVISALNSWIKSGWADIDDKLLFKLIDFIKTTILPDKKAAGEKLIKLINNMKASRETSGMLIFKDQPQAIVPKNLFSSSFTLLDVHKEEMARQITLMNSDMFRKIKPSELVTEAWQKKGLRSKATNVLKLINKFNEYGSYIATEIVNQESLKDRVKMYSRFLKIGKFLLEMNNYDYLMATVAGYTNSAVKRLKLTIAEVPKNVSKYLVEFKNLFTHAQGYKEYRDHLDKTEPPVVPYLGVFLTDITFISSGSPNKIDGLINFSKRKLLYNVVSKIQEYQRVPYKFQYVHQIQVLLRKPLKGQSEKELYQISLKREPRK</sequence>
<comment type="caution">
    <text evidence="7">The sequence shown here is derived from an EMBL/GenBank/DDBJ whole genome shotgun (WGS) entry which is preliminary data.</text>
</comment>
<evidence type="ECO:0000259" key="5">
    <source>
        <dbReference type="PROSITE" id="PS50009"/>
    </source>
</evidence>
<dbReference type="Proteomes" id="UP001146793">
    <property type="component" value="Unassembled WGS sequence"/>
</dbReference>
<dbReference type="Pfam" id="PF01302">
    <property type="entry name" value="CAP_GLY"/>
    <property type="match status" value="1"/>
</dbReference>
<evidence type="ECO:0000256" key="2">
    <source>
        <dbReference type="PROSITE-ProRule" id="PRU00168"/>
    </source>
</evidence>
<dbReference type="Pfam" id="PF00617">
    <property type="entry name" value="RasGEF"/>
    <property type="match status" value="1"/>
</dbReference>
<evidence type="ECO:0000313" key="7">
    <source>
        <dbReference type="EMBL" id="KAJ3428222.1"/>
    </source>
</evidence>
<name>A0AAV7YJU7_9EUKA</name>
<feature type="region of interest" description="Disordered" evidence="4">
    <location>
        <begin position="74"/>
        <end position="222"/>
    </location>
</feature>
<dbReference type="Gene3D" id="1.20.870.10">
    <property type="entry name" value="Son of sevenless (SoS) protein Chain: S domain 1"/>
    <property type="match status" value="1"/>
</dbReference>
<dbReference type="SMART" id="SM00229">
    <property type="entry name" value="RasGEFN"/>
    <property type="match status" value="1"/>
</dbReference>
<dbReference type="CDD" id="cd00155">
    <property type="entry name" value="RasGEF"/>
    <property type="match status" value="1"/>
</dbReference>
<dbReference type="SUPFAM" id="SSF48366">
    <property type="entry name" value="Ras GEF"/>
    <property type="match status" value="1"/>
</dbReference>
<dbReference type="PROSITE" id="PS50009">
    <property type="entry name" value="RASGEF_CAT"/>
    <property type="match status" value="1"/>
</dbReference>
<evidence type="ECO:0000256" key="3">
    <source>
        <dbReference type="SAM" id="Coils"/>
    </source>
</evidence>
<feature type="domain" description="Ras-GEF" evidence="5">
    <location>
        <begin position="804"/>
        <end position="1035"/>
    </location>
</feature>
<reference evidence="7" key="1">
    <citation type="submission" date="2022-08" db="EMBL/GenBank/DDBJ databases">
        <title>Novel sulphate-reducing endosymbionts in the free-living metamonad Anaeramoeba.</title>
        <authorList>
            <person name="Jerlstrom-Hultqvist J."/>
            <person name="Cepicka I."/>
            <person name="Gallot-Lavallee L."/>
            <person name="Salas-Leiva D."/>
            <person name="Curtis B.A."/>
            <person name="Zahonova K."/>
            <person name="Pipaliya S."/>
            <person name="Dacks J."/>
            <person name="Roger A.J."/>
        </authorList>
    </citation>
    <scope>NUCLEOTIDE SEQUENCE</scope>
    <source>
        <strain evidence="7">Busselton2</strain>
    </source>
</reference>
<dbReference type="SMART" id="SM01052">
    <property type="entry name" value="CAP_GLY"/>
    <property type="match status" value="1"/>
</dbReference>
<feature type="domain" description="N-terminal Ras-GEF" evidence="6">
    <location>
        <begin position="645"/>
        <end position="770"/>
    </location>
</feature>
<feature type="compositionally biased region" description="Basic residues" evidence="4">
    <location>
        <begin position="130"/>
        <end position="145"/>
    </location>
</feature>
<dbReference type="Gene3D" id="2.30.30.190">
    <property type="entry name" value="CAP Gly-rich-like domain"/>
    <property type="match status" value="1"/>
</dbReference>
<feature type="coiled-coil region" evidence="3">
    <location>
        <begin position="288"/>
        <end position="325"/>
    </location>
</feature>
<dbReference type="CDD" id="cd06224">
    <property type="entry name" value="REM"/>
    <property type="match status" value="1"/>
</dbReference>
<dbReference type="InterPro" id="IPR000938">
    <property type="entry name" value="CAP-Gly_domain"/>
</dbReference>
<dbReference type="Gene3D" id="1.10.840.10">
    <property type="entry name" value="Ras guanine-nucleotide exchange factors catalytic domain"/>
    <property type="match status" value="1"/>
</dbReference>
<feature type="compositionally biased region" description="Basic and acidic residues" evidence="4">
    <location>
        <begin position="213"/>
        <end position="222"/>
    </location>
</feature>
<feature type="compositionally biased region" description="Polar residues" evidence="4">
    <location>
        <begin position="92"/>
        <end position="125"/>
    </location>
</feature>
<feature type="coiled-coil region" evidence="3">
    <location>
        <begin position="356"/>
        <end position="443"/>
    </location>
</feature>
<feature type="compositionally biased region" description="Basic residues" evidence="4">
    <location>
        <begin position="172"/>
        <end position="192"/>
    </location>
</feature>
<dbReference type="PROSITE" id="PS50212">
    <property type="entry name" value="RASGEF_NTER"/>
    <property type="match status" value="1"/>
</dbReference>
<evidence type="ECO:0000259" key="6">
    <source>
        <dbReference type="PROSITE" id="PS50212"/>
    </source>
</evidence>
<dbReference type="GO" id="GO:0005886">
    <property type="term" value="C:plasma membrane"/>
    <property type="evidence" value="ECO:0007669"/>
    <property type="project" value="TreeGrafter"/>
</dbReference>
<dbReference type="Pfam" id="PF00618">
    <property type="entry name" value="RasGEF_N"/>
    <property type="match status" value="1"/>
</dbReference>